<evidence type="ECO:0000256" key="1">
    <source>
        <dbReference type="ARBA" id="ARBA00022490"/>
    </source>
</evidence>
<comment type="similarity">
    <text evidence="4">Belongs to the L/F-transferase family.</text>
</comment>
<comment type="function">
    <text evidence="4">Functions in the N-end rule pathway of protein degradation where it conjugates Leu, Phe and, less efficiently, Met from aminoacyl-tRNAs to the N-termini of proteins containing an N-terminal arginine or lysine.</text>
</comment>
<dbReference type="EC" id="2.3.2.6" evidence="4"/>
<protein>
    <recommendedName>
        <fullName evidence="4">Leucyl/phenylalanyl-tRNA--protein transferase</fullName>
        <ecNumber evidence="4">2.3.2.6</ecNumber>
    </recommendedName>
    <alternativeName>
        <fullName evidence="4">L/F-transferase</fullName>
    </alternativeName>
    <alternativeName>
        <fullName evidence="4">Leucyltransferase</fullName>
    </alternativeName>
    <alternativeName>
        <fullName evidence="4">Phenyalanyltransferase</fullName>
    </alternativeName>
</protein>
<dbReference type="EMBL" id="CP020442">
    <property type="protein sequence ID" value="ARC38201.1"/>
    <property type="molecule type" value="Genomic_DNA"/>
</dbReference>
<name>A0A1V0GWK9_9RHOB</name>
<accession>A0A1V0GWK9</accession>
<dbReference type="PANTHER" id="PTHR30098:SF2">
    <property type="entry name" value="LEUCYL_PHENYLALANYL-TRNA--PROTEIN TRANSFERASE"/>
    <property type="match status" value="1"/>
</dbReference>
<dbReference type="GO" id="GO:0005737">
    <property type="term" value="C:cytoplasm"/>
    <property type="evidence" value="ECO:0007669"/>
    <property type="project" value="UniProtKB-SubCell"/>
</dbReference>
<gene>
    <name evidence="4" type="primary">aat</name>
    <name evidence="5" type="ORF">A6J80_19180</name>
</gene>
<dbReference type="InterPro" id="IPR042203">
    <property type="entry name" value="Leu/Phe-tRNA_Trfase_C"/>
</dbReference>
<comment type="catalytic activity">
    <reaction evidence="4">
        <text>L-phenylalanyl-tRNA(Phe) + an N-terminal L-alpha-aminoacyl-[protein] = an N-terminal L-phenylalanyl-L-alpha-aminoacyl-[protein] + tRNA(Phe)</text>
        <dbReference type="Rhea" id="RHEA:43632"/>
        <dbReference type="Rhea" id="RHEA-COMP:9668"/>
        <dbReference type="Rhea" id="RHEA-COMP:9699"/>
        <dbReference type="Rhea" id="RHEA-COMP:10636"/>
        <dbReference type="Rhea" id="RHEA-COMP:10637"/>
        <dbReference type="ChEBI" id="CHEBI:78442"/>
        <dbReference type="ChEBI" id="CHEBI:78531"/>
        <dbReference type="ChEBI" id="CHEBI:78597"/>
        <dbReference type="ChEBI" id="CHEBI:83561"/>
        <dbReference type="EC" id="2.3.2.6"/>
    </reaction>
</comment>
<evidence type="ECO:0000256" key="2">
    <source>
        <dbReference type="ARBA" id="ARBA00022679"/>
    </source>
</evidence>
<comment type="subcellular location">
    <subcellularLocation>
        <location evidence="4">Cytoplasm</location>
    </subcellularLocation>
</comment>
<dbReference type="SUPFAM" id="SSF55729">
    <property type="entry name" value="Acyl-CoA N-acyltransferases (Nat)"/>
    <property type="match status" value="1"/>
</dbReference>
<sequence length="210" mass="23341">MTVSAERLLFAYAQGVFPMAESASDPQLYWFDPPERGILPVGGVHVSRSMRRLLRRAGWHATVNRDFMGVIAGCADRPETWINAPLIGLYAELHRMGHAHSLEVWEGDALIGGTYGVSLGAAFFAESMFSRRPSASKAALIWMSHHLRACGFTLWDTQYPTPHLASMGGTAISRLDYRRRLARAVRQPVRFETTALPEAQALLQEITQTS</sequence>
<dbReference type="GO" id="GO:0008914">
    <property type="term" value="F:leucyl-tRNA--protein transferase activity"/>
    <property type="evidence" value="ECO:0007669"/>
    <property type="project" value="UniProtKB-UniRule"/>
</dbReference>
<organism evidence="5 6">
    <name type="scientific">Paracoccus yeei</name>
    <dbReference type="NCBI Taxonomy" id="147645"/>
    <lineage>
        <taxon>Bacteria</taxon>
        <taxon>Pseudomonadati</taxon>
        <taxon>Pseudomonadota</taxon>
        <taxon>Alphaproteobacteria</taxon>
        <taxon>Rhodobacterales</taxon>
        <taxon>Paracoccaceae</taxon>
        <taxon>Paracoccus</taxon>
    </lineage>
</organism>
<dbReference type="KEGG" id="pye:A6J80_19180"/>
<reference evidence="5" key="1">
    <citation type="submission" date="2017-12" db="EMBL/GenBank/DDBJ databases">
        <title>FDA dAtabase for Regulatory Grade micrObial Sequences (FDA-ARGOS): Supporting development and validation of Infectious Disease Dx tests.</title>
        <authorList>
            <person name="Campos J."/>
            <person name="Goldberg B."/>
            <person name="Tallon L."/>
            <person name="Sadzewicz L."/>
            <person name="Sengamalay N."/>
            <person name="Ott S."/>
            <person name="Godinez A."/>
            <person name="Nagaraj S."/>
            <person name="Vyas G."/>
            <person name="Aluvathingal J."/>
            <person name="Nadendla S."/>
            <person name="Geyer C."/>
            <person name="Nandy P."/>
            <person name="Hobson J."/>
            <person name="Sichtig H."/>
        </authorList>
    </citation>
    <scope>NUCLEOTIDE SEQUENCE</scope>
    <source>
        <strain evidence="5">FDAARGOS_252</strain>
    </source>
</reference>
<dbReference type="PANTHER" id="PTHR30098">
    <property type="entry name" value="LEUCYL/PHENYLALANYL-TRNA--PROTEIN TRANSFERASE"/>
    <property type="match status" value="1"/>
</dbReference>
<keyword evidence="2 4" id="KW-0808">Transferase</keyword>
<keyword evidence="3 4" id="KW-0012">Acyltransferase</keyword>
<keyword evidence="6" id="KW-1185">Reference proteome</keyword>
<dbReference type="NCBIfam" id="TIGR00667">
    <property type="entry name" value="aat"/>
    <property type="match status" value="1"/>
</dbReference>
<comment type="catalytic activity">
    <reaction evidence="4">
        <text>N-terminal L-lysyl-[protein] + L-leucyl-tRNA(Leu) = N-terminal L-leucyl-L-lysyl-[protein] + tRNA(Leu) + H(+)</text>
        <dbReference type="Rhea" id="RHEA:12340"/>
        <dbReference type="Rhea" id="RHEA-COMP:9613"/>
        <dbReference type="Rhea" id="RHEA-COMP:9622"/>
        <dbReference type="Rhea" id="RHEA-COMP:12670"/>
        <dbReference type="Rhea" id="RHEA-COMP:12671"/>
        <dbReference type="ChEBI" id="CHEBI:15378"/>
        <dbReference type="ChEBI" id="CHEBI:65249"/>
        <dbReference type="ChEBI" id="CHEBI:78442"/>
        <dbReference type="ChEBI" id="CHEBI:78494"/>
        <dbReference type="ChEBI" id="CHEBI:133043"/>
        <dbReference type="EC" id="2.3.2.6"/>
    </reaction>
</comment>
<dbReference type="RefSeq" id="WP_080622588.1">
    <property type="nucleotide sequence ID" value="NZ_CAUQGX010000026.1"/>
</dbReference>
<evidence type="ECO:0000256" key="3">
    <source>
        <dbReference type="ARBA" id="ARBA00023315"/>
    </source>
</evidence>
<dbReference type="Pfam" id="PF03588">
    <property type="entry name" value="Leu_Phe_trans"/>
    <property type="match status" value="1"/>
</dbReference>
<dbReference type="InterPro" id="IPR016181">
    <property type="entry name" value="Acyl_CoA_acyltransferase"/>
</dbReference>
<dbReference type="Gene3D" id="3.40.630.70">
    <property type="entry name" value="Leucyl/phenylalanyl-tRNA-protein transferase, C-terminal domain"/>
    <property type="match status" value="1"/>
</dbReference>
<dbReference type="Proteomes" id="UP000191257">
    <property type="component" value="Chromosome"/>
</dbReference>
<dbReference type="InterPro" id="IPR004616">
    <property type="entry name" value="Leu/Phe-tRNA_Trfase"/>
</dbReference>
<proteinExistence type="inferred from homology"/>
<evidence type="ECO:0000313" key="6">
    <source>
        <dbReference type="Proteomes" id="UP000191257"/>
    </source>
</evidence>
<keyword evidence="1 4" id="KW-0963">Cytoplasm</keyword>
<dbReference type="GO" id="GO:0030163">
    <property type="term" value="P:protein catabolic process"/>
    <property type="evidence" value="ECO:0007669"/>
    <property type="project" value="UniProtKB-UniRule"/>
</dbReference>
<dbReference type="eggNOG" id="COG2360">
    <property type="taxonomic scope" value="Bacteria"/>
</dbReference>
<dbReference type="HAMAP" id="MF_00688">
    <property type="entry name" value="Leu_Phe_trans"/>
    <property type="match status" value="1"/>
</dbReference>
<comment type="catalytic activity">
    <reaction evidence="4">
        <text>N-terminal L-arginyl-[protein] + L-leucyl-tRNA(Leu) = N-terminal L-leucyl-L-arginyl-[protein] + tRNA(Leu) + H(+)</text>
        <dbReference type="Rhea" id="RHEA:50416"/>
        <dbReference type="Rhea" id="RHEA-COMP:9613"/>
        <dbReference type="Rhea" id="RHEA-COMP:9622"/>
        <dbReference type="Rhea" id="RHEA-COMP:12672"/>
        <dbReference type="Rhea" id="RHEA-COMP:12673"/>
        <dbReference type="ChEBI" id="CHEBI:15378"/>
        <dbReference type="ChEBI" id="CHEBI:64719"/>
        <dbReference type="ChEBI" id="CHEBI:78442"/>
        <dbReference type="ChEBI" id="CHEBI:78494"/>
        <dbReference type="ChEBI" id="CHEBI:133044"/>
        <dbReference type="EC" id="2.3.2.6"/>
    </reaction>
</comment>
<evidence type="ECO:0000256" key="4">
    <source>
        <dbReference type="HAMAP-Rule" id="MF_00688"/>
    </source>
</evidence>
<dbReference type="AlphaFoldDB" id="A0A1V0GWK9"/>
<evidence type="ECO:0000313" key="5">
    <source>
        <dbReference type="EMBL" id="ARC38201.1"/>
    </source>
</evidence>
<dbReference type="STRING" id="147645.A6J80_19180"/>